<proteinExistence type="inferred from homology"/>
<feature type="compositionally biased region" description="Low complexity" evidence="9">
    <location>
        <begin position="13"/>
        <end position="37"/>
    </location>
</feature>
<evidence type="ECO:0000259" key="10">
    <source>
        <dbReference type="Pfam" id="PF04316"/>
    </source>
</evidence>
<reference evidence="11 12" key="1">
    <citation type="submission" date="2019-03" db="EMBL/GenBank/DDBJ databases">
        <title>Genomic Encyclopedia of Type Strains, Phase IV (KMG-IV): sequencing the most valuable type-strain genomes for metagenomic binning, comparative biology and taxonomic classification.</title>
        <authorList>
            <person name="Goeker M."/>
        </authorList>
    </citation>
    <scope>NUCLEOTIDE SEQUENCE [LARGE SCALE GENOMIC DNA]</scope>
    <source>
        <strain evidence="11 12">DSM 103428</strain>
    </source>
</reference>
<dbReference type="GO" id="GO:0044781">
    <property type="term" value="P:bacterial-type flagellum organization"/>
    <property type="evidence" value="ECO:0007669"/>
    <property type="project" value="UniProtKB-KW"/>
</dbReference>
<dbReference type="NCBIfam" id="TIGR03824">
    <property type="entry name" value="FlgM_jcvi"/>
    <property type="match status" value="1"/>
</dbReference>
<comment type="caution">
    <text evidence="11">The sequence shown here is derived from an EMBL/GenBank/DDBJ whole genome shotgun (WGS) entry which is preliminary data.</text>
</comment>
<name>A0A4R1LBH3_9BACT</name>
<evidence type="ECO:0000256" key="4">
    <source>
        <dbReference type="ARBA" id="ARBA00022795"/>
    </source>
</evidence>
<keyword evidence="3" id="KW-0678">Repressor</keyword>
<gene>
    <name evidence="11" type="ORF">C7378_0477</name>
</gene>
<dbReference type="InterPro" id="IPR035890">
    <property type="entry name" value="Anti-sigma-28_factor_FlgM_sf"/>
</dbReference>
<comment type="similarity">
    <text evidence="1">Belongs to the FlgM family.</text>
</comment>
<dbReference type="SUPFAM" id="SSF101498">
    <property type="entry name" value="Anti-sigma factor FlgM"/>
    <property type="match status" value="1"/>
</dbReference>
<evidence type="ECO:0000313" key="11">
    <source>
        <dbReference type="EMBL" id="TCK75494.1"/>
    </source>
</evidence>
<keyword evidence="5" id="KW-0805">Transcription regulation</keyword>
<evidence type="ECO:0000256" key="9">
    <source>
        <dbReference type="SAM" id="MobiDB-lite"/>
    </source>
</evidence>
<dbReference type="InterPro" id="IPR007412">
    <property type="entry name" value="FlgM"/>
</dbReference>
<keyword evidence="4" id="KW-1005">Bacterial flagellum biogenesis</keyword>
<evidence type="ECO:0000256" key="2">
    <source>
        <dbReference type="ARBA" id="ARBA00017823"/>
    </source>
</evidence>
<comment type="function">
    <text evidence="7">Responsible for the coupling of flagellin expression to flagellar assembly by preventing expression of the flagellin genes when a component of the middle class of proteins is defective. It negatively regulates flagellar genes by inhibiting the activity of FliA by directly binding to FliA.</text>
</comment>
<keyword evidence="6" id="KW-0804">Transcription</keyword>
<dbReference type="OrthoDB" id="123535at2"/>
<dbReference type="AlphaFoldDB" id="A0A4R1LBH3"/>
<dbReference type="Pfam" id="PF04316">
    <property type="entry name" value="FlgM"/>
    <property type="match status" value="1"/>
</dbReference>
<dbReference type="EMBL" id="SMGK01000001">
    <property type="protein sequence ID" value="TCK75494.1"/>
    <property type="molecule type" value="Genomic_DNA"/>
</dbReference>
<dbReference type="GO" id="GO:0045892">
    <property type="term" value="P:negative regulation of DNA-templated transcription"/>
    <property type="evidence" value="ECO:0007669"/>
    <property type="project" value="InterPro"/>
</dbReference>
<protein>
    <recommendedName>
        <fullName evidence="2">Negative regulator of flagellin synthesis</fullName>
    </recommendedName>
    <alternativeName>
        <fullName evidence="8">Anti-sigma-28 factor</fullName>
    </alternativeName>
</protein>
<feature type="domain" description="Anti-sigma-28 factor FlgM C-terminal" evidence="10">
    <location>
        <begin position="43"/>
        <end position="93"/>
    </location>
</feature>
<keyword evidence="12" id="KW-1185">Reference proteome</keyword>
<evidence type="ECO:0000256" key="6">
    <source>
        <dbReference type="ARBA" id="ARBA00023163"/>
    </source>
</evidence>
<dbReference type="InterPro" id="IPR031316">
    <property type="entry name" value="FlgM_C"/>
</dbReference>
<evidence type="ECO:0000256" key="7">
    <source>
        <dbReference type="ARBA" id="ARBA00024739"/>
    </source>
</evidence>
<evidence type="ECO:0000313" key="12">
    <source>
        <dbReference type="Proteomes" id="UP000295210"/>
    </source>
</evidence>
<evidence type="ECO:0000256" key="1">
    <source>
        <dbReference type="ARBA" id="ARBA00005322"/>
    </source>
</evidence>
<evidence type="ECO:0000256" key="5">
    <source>
        <dbReference type="ARBA" id="ARBA00023015"/>
    </source>
</evidence>
<evidence type="ECO:0000256" key="3">
    <source>
        <dbReference type="ARBA" id="ARBA00022491"/>
    </source>
</evidence>
<organism evidence="11 12">
    <name type="scientific">Acidipila rosea</name>
    <dbReference type="NCBI Taxonomy" id="768535"/>
    <lineage>
        <taxon>Bacteria</taxon>
        <taxon>Pseudomonadati</taxon>
        <taxon>Acidobacteriota</taxon>
        <taxon>Terriglobia</taxon>
        <taxon>Terriglobales</taxon>
        <taxon>Acidobacteriaceae</taxon>
        <taxon>Acidipila</taxon>
    </lineage>
</organism>
<dbReference type="RefSeq" id="WP_131991299.1">
    <property type="nucleotide sequence ID" value="NZ_SMGK01000001.1"/>
</dbReference>
<feature type="region of interest" description="Disordered" evidence="9">
    <location>
        <begin position="1"/>
        <end position="46"/>
    </location>
</feature>
<sequence>MEVRNHFSPTEVASGSQTAAASQAQLKESTSLGSSSSAGMGVDSTTLSSAGSLAAKAMAASEVRMEKVQAVQQALADGTYAVSPEQVAGKLIDHMQGK</sequence>
<dbReference type="Proteomes" id="UP000295210">
    <property type="component" value="Unassembled WGS sequence"/>
</dbReference>
<accession>A0A4R1LBH3</accession>
<evidence type="ECO:0000256" key="8">
    <source>
        <dbReference type="ARBA" id="ARBA00030117"/>
    </source>
</evidence>